<evidence type="ECO:0000259" key="1">
    <source>
        <dbReference type="SMART" id="SM00849"/>
    </source>
</evidence>
<dbReference type="STRING" id="1464122.SAMN05421737_103222"/>
<gene>
    <name evidence="2" type="ORF">SAMN05421737_103222</name>
</gene>
<sequence>MFLHKKMVQGQIGDVQYANGIIQFQAVKLNVHAFVIDGIAIDTGAHSLVKQFLQFFSTQSVNAVYCTHVHEDHTGCAAALQKQYDLPIYLDGLSVGEARKKGKYPLYRQLFWGRRKAFIASPLPETFQSRTFEWRSIFTPGHAADHTAFLNTSTGQLFSGDLFIQARTKVIMDTESIPQIIRSLEHVLSYDFEEVFCSHAGHLPNGKEQLRAKRDYLCSLTEEVTDLHEKGLTNKEIEHKLFPRVYPITRFSSGQWHTKHIITSILGEK</sequence>
<organism evidence="2 3">
    <name type="scientific">Shouchella lonarensis</name>
    <dbReference type="NCBI Taxonomy" id="1464122"/>
    <lineage>
        <taxon>Bacteria</taxon>
        <taxon>Bacillati</taxon>
        <taxon>Bacillota</taxon>
        <taxon>Bacilli</taxon>
        <taxon>Bacillales</taxon>
        <taxon>Bacillaceae</taxon>
        <taxon>Shouchella</taxon>
    </lineage>
</organism>
<evidence type="ECO:0000313" key="3">
    <source>
        <dbReference type="Proteomes" id="UP000242662"/>
    </source>
</evidence>
<dbReference type="AlphaFoldDB" id="A0A1G6HDS9"/>
<feature type="domain" description="Metallo-beta-lactamase" evidence="1">
    <location>
        <begin position="30"/>
        <end position="199"/>
    </location>
</feature>
<dbReference type="GO" id="GO:0044550">
    <property type="term" value="P:secondary metabolite biosynthetic process"/>
    <property type="evidence" value="ECO:0007669"/>
    <property type="project" value="TreeGrafter"/>
</dbReference>
<dbReference type="InterPro" id="IPR036866">
    <property type="entry name" value="RibonucZ/Hydroxyglut_hydro"/>
</dbReference>
<dbReference type="PANTHER" id="PTHR23131:SF0">
    <property type="entry name" value="ENDORIBONUCLEASE LACTB2"/>
    <property type="match status" value="1"/>
</dbReference>
<dbReference type="Proteomes" id="UP000242662">
    <property type="component" value="Unassembled WGS sequence"/>
</dbReference>
<dbReference type="EMBL" id="FMYM01000003">
    <property type="protein sequence ID" value="SDB92371.1"/>
    <property type="molecule type" value="Genomic_DNA"/>
</dbReference>
<dbReference type="InterPro" id="IPR001279">
    <property type="entry name" value="Metallo-B-lactamas"/>
</dbReference>
<proteinExistence type="predicted"/>
<accession>A0A1G6HDS9</accession>
<dbReference type="SUPFAM" id="SSF56281">
    <property type="entry name" value="Metallo-hydrolase/oxidoreductase"/>
    <property type="match status" value="1"/>
</dbReference>
<reference evidence="3" key="1">
    <citation type="submission" date="2016-09" db="EMBL/GenBank/DDBJ databases">
        <authorList>
            <person name="Varghese N."/>
            <person name="Submissions S."/>
        </authorList>
    </citation>
    <scope>NUCLEOTIDE SEQUENCE [LARGE SCALE GENOMIC DNA]</scope>
    <source>
        <strain evidence="3">25nlg</strain>
    </source>
</reference>
<dbReference type="Gene3D" id="3.60.15.10">
    <property type="entry name" value="Ribonuclease Z/Hydroxyacylglutathione hydrolase-like"/>
    <property type="match status" value="1"/>
</dbReference>
<dbReference type="PANTHER" id="PTHR23131">
    <property type="entry name" value="ENDORIBONUCLEASE LACTB2"/>
    <property type="match status" value="1"/>
</dbReference>
<name>A0A1G6HDS9_9BACI</name>
<dbReference type="SMART" id="SM00849">
    <property type="entry name" value="Lactamase_B"/>
    <property type="match status" value="1"/>
</dbReference>
<evidence type="ECO:0000313" key="2">
    <source>
        <dbReference type="EMBL" id="SDB92371.1"/>
    </source>
</evidence>
<dbReference type="Pfam" id="PF00753">
    <property type="entry name" value="Lactamase_B"/>
    <property type="match status" value="1"/>
</dbReference>
<protein>
    <submittedName>
        <fullName evidence="2">Glyoxylase, beta-lactamase superfamily II</fullName>
    </submittedName>
</protein>
<dbReference type="InterPro" id="IPR050662">
    <property type="entry name" value="Sec-metab_biosynth-thioest"/>
</dbReference>
<keyword evidence="3" id="KW-1185">Reference proteome</keyword>